<gene>
    <name evidence="2" type="ORF">BREU_2257</name>
</gene>
<feature type="compositionally biased region" description="Basic and acidic residues" evidence="1">
    <location>
        <begin position="7"/>
        <end position="29"/>
    </location>
</feature>
<evidence type="ECO:0000313" key="3">
    <source>
        <dbReference type="Proteomes" id="UP000028984"/>
    </source>
</evidence>
<accession>A0A087CNR9</accession>
<feature type="compositionally biased region" description="Polar residues" evidence="1">
    <location>
        <begin position="80"/>
        <end position="90"/>
    </location>
</feature>
<dbReference type="EMBL" id="JGZK01000014">
    <property type="protein sequence ID" value="KFI84919.1"/>
    <property type="molecule type" value="Genomic_DNA"/>
</dbReference>
<feature type="compositionally biased region" description="Polar residues" evidence="1">
    <location>
        <begin position="42"/>
        <end position="52"/>
    </location>
</feature>
<name>A0A087CNR9_9BIFI</name>
<dbReference type="AlphaFoldDB" id="A0A087CNR9"/>
<keyword evidence="3" id="KW-1185">Reference proteome</keyword>
<feature type="region of interest" description="Disordered" evidence="1">
    <location>
        <begin position="1"/>
        <end position="93"/>
    </location>
</feature>
<evidence type="ECO:0000313" key="2">
    <source>
        <dbReference type="EMBL" id="KFI84919.1"/>
    </source>
</evidence>
<reference evidence="2 3" key="1">
    <citation type="submission" date="2014-03" db="EMBL/GenBank/DDBJ databases">
        <title>Genomics of Bifidobacteria.</title>
        <authorList>
            <person name="Ventura M."/>
            <person name="Milani C."/>
            <person name="Lugli G.A."/>
        </authorList>
    </citation>
    <scope>NUCLEOTIDE SEQUENCE [LARGE SCALE GENOMIC DNA]</scope>
    <source>
        <strain evidence="2 3">DSM 23975</strain>
    </source>
</reference>
<organism evidence="2 3">
    <name type="scientific">Bifidobacterium reuteri DSM 23975</name>
    <dbReference type="NCBI Taxonomy" id="1437610"/>
    <lineage>
        <taxon>Bacteria</taxon>
        <taxon>Bacillati</taxon>
        <taxon>Actinomycetota</taxon>
        <taxon>Actinomycetes</taxon>
        <taxon>Bifidobacteriales</taxon>
        <taxon>Bifidobacteriaceae</taxon>
        <taxon>Bifidobacterium</taxon>
    </lineage>
</organism>
<protein>
    <submittedName>
        <fullName evidence="2">Uncharacterized protein</fullName>
    </submittedName>
</protein>
<evidence type="ECO:0000256" key="1">
    <source>
        <dbReference type="SAM" id="MobiDB-lite"/>
    </source>
</evidence>
<comment type="caution">
    <text evidence="2">The sequence shown here is derived from an EMBL/GenBank/DDBJ whole genome shotgun (WGS) entry which is preliminary data.</text>
</comment>
<proteinExistence type="predicted"/>
<dbReference type="Proteomes" id="UP000028984">
    <property type="component" value="Unassembled WGS sequence"/>
</dbReference>
<sequence>MPAMRATSDDRKNCPGRTKNADTRYRDTKTCPCTPRRHSFPLQRQRQPSPYTTKAGFSATGTKTRPPHCPDTTQKHDSPLQRQTSHPHTAQQRRYRTVNIGKIGAAEVDFCATDADGEHHYQVSLTVVDEHTQVAQHRCTAQHHAQITVTRSNIAPPTERITQNATRAAYNGLHCAPQPPRKHQGCNAQYHP</sequence>